<accession>A0A397UCV8</accession>
<dbReference type="InterPro" id="IPR000210">
    <property type="entry name" value="BTB/POZ_dom"/>
</dbReference>
<dbReference type="PROSITE" id="PS50097">
    <property type="entry name" value="BTB"/>
    <property type="match status" value="1"/>
</dbReference>
<proteinExistence type="predicted"/>
<evidence type="ECO:0000313" key="3">
    <source>
        <dbReference type="Proteomes" id="UP000266673"/>
    </source>
</evidence>
<dbReference type="Gene3D" id="3.30.710.10">
    <property type="entry name" value="Potassium Channel Kv1.1, Chain A"/>
    <property type="match status" value="1"/>
</dbReference>
<evidence type="ECO:0000259" key="1">
    <source>
        <dbReference type="PROSITE" id="PS50097"/>
    </source>
</evidence>
<dbReference type="EMBL" id="QKWP01001570">
    <property type="protein sequence ID" value="RIB07990.1"/>
    <property type="molecule type" value="Genomic_DNA"/>
</dbReference>
<protein>
    <recommendedName>
        <fullName evidence="1">BTB domain-containing protein</fullName>
    </recommendedName>
</protein>
<dbReference type="Proteomes" id="UP000266673">
    <property type="component" value="Unassembled WGS sequence"/>
</dbReference>
<dbReference type="InterPro" id="IPR011333">
    <property type="entry name" value="SKP1/BTB/POZ_sf"/>
</dbReference>
<keyword evidence="3" id="KW-1185">Reference proteome</keyword>
<dbReference type="AlphaFoldDB" id="A0A397UCV8"/>
<evidence type="ECO:0000313" key="2">
    <source>
        <dbReference type="EMBL" id="RIB07990.1"/>
    </source>
</evidence>
<organism evidence="2 3">
    <name type="scientific">Gigaspora rosea</name>
    <dbReference type="NCBI Taxonomy" id="44941"/>
    <lineage>
        <taxon>Eukaryota</taxon>
        <taxon>Fungi</taxon>
        <taxon>Fungi incertae sedis</taxon>
        <taxon>Mucoromycota</taxon>
        <taxon>Glomeromycotina</taxon>
        <taxon>Glomeromycetes</taxon>
        <taxon>Diversisporales</taxon>
        <taxon>Gigasporaceae</taxon>
        <taxon>Gigaspora</taxon>
    </lineage>
</organism>
<comment type="caution">
    <text evidence="2">The sequence shown here is derived from an EMBL/GenBank/DDBJ whole genome shotgun (WGS) entry which is preliminary data.</text>
</comment>
<gene>
    <name evidence="2" type="ORF">C2G38_384416</name>
</gene>
<feature type="domain" description="BTB" evidence="1">
    <location>
        <begin position="23"/>
        <end position="88"/>
    </location>
</feature>
<sequence length="98" mass="11389">MAIKLFEKLSNNYIDLFENGEDFNVIIKVGNIPNIKEFKVHSAILKSRSLYFCNELAKAVKDTNNITRINLVPQVSFRNLKLLLSTVYLWWPCVVRKS</sequence>
<dbReference type="SUPFAM" id="SSF54695">
    <property type="entry name" value="POZ domain"/>
    <property type="match status" value="1"/>
</dbReference>
<dbReference type="OrthoDB" id="6359816at2759"/>
<reference evidence="2 3" key="1">
    <citation type="submission" date="2018-06" db="EMBL/GenBank/DDBJ databases">
        <title>Comparative genomics reveals the genomic features of Rhizophagus irregularis, R. cerebriforme, R. diaphanum and Gigaspora rosea, and their symbiotic lifestyle signature.</title>
        <authorList>
            <person name="Morin E."/>
            <person name="San Clemente H."/>
            <person name="Chen E.C.H."/>
            <person name="De La Providencia I."/>
            <person name="Hainaut M."/>
            <person name="Kuo A."/>
            <person name="Kohler A."/>
            <person name="Murat C."/>
            <person name="Tang N."/>
            <person name="Roy S."/>
            <person name="Loubradou J."/>
            <person name="Henrissat B."/>
            <person name="Grigoriev I.V."/>
            <person name="Corradi N."/>
            <person name="Roux C."/>
            <person name="Martin F.M."/>
        </authorList>
    </citation>
    <scope>NUCLEOTIDE SEQUENCE [LARGE SCALE GENOMIC DNA]</scope>
    <source>
        <strain evidence="2 3">DAOM 194757</strain>
    </source>
</reference>
<name>A0A397UCV8_9GLOM</name>
<dbReference type="Pfam" id="PF00651">
    <property type="entry name" value="BTB"/>
    <property type="match status" value="1"/>
</dbReference>